<dbReference type="PROSITE" id="PS51910">
    <property type="entry name" value="GH18_2"/>
    <property type="match status" value="1"/>
</dbReference>
<dbReference type="GO" id="GO:0004568">
    <property type="term" value="F:chitinase activity"/>
    <property type="evidence" value="ECO:0007669"/>
    <property type="project" value="TreeGrafter"/>
</dbReference>
<evidence type="ECO:0000313" key="4">
    <source>
        <dbReference type="Proteomes" id="UP000187203"/>
    </source>
</evidence>
<reference evidence="4" key="1">
    <citation type="submission" date="2013-09" db="EMBL/GenBank/DDBJ databases">
        <title>Corchorus olitorius genome sequencing.</title>
        <authorList>
            <person name="Alam M."/>
            <person name="Haque M.S."/>
            <person name="Islam M.S."/>
            <person name="Emdad E.M."/>
            <person name="Islam M.M."/>
            <person name="Ahmed B."/>
            <person name="Halim A."/>
            <person name="Hossen Q.M.M."/>
            <person name="Hossain M.Z."/>
            <person name="Ahmed R."/>
            <person name="Khan M.M."/>
            <person name="Islam R."/>
            <person name="Rashid M.M."/>
            <person name="Khan S.A."/>
            <person name="Rahman M.S."/>
            <person name="Alam M."/>
            <person name="Yahiya A.S."/>
            <person name="Khan M.S."/>
            <person name="Azam M.S."/>
            <person name="Haque T."/>
            <person name="Lashkar M.Z.H."/>
            <person name="Akhand A.I."/>
            <person name="Morshed G."/>
            <person name="Roy S."/>
            <person name="Uddin K.S."/>
            <person name="Rabeya T."/>
            <person name="Hossain A.S."/>
            <person name="Chowdhury A."/>
            <person name="Snigdha A.R."/>
            <person name="Mortoza M.S."/>
            <person name="Matin S.A."/>
            <person name="Hoque S.M.E."/>
            <person name="Islam M.K."/>
            <person name="Roy D.K."/>
            <person name="Haider R."/>
            <person name="Moosa M.M."/>
            <person name="Elias S.M."/>
            <person name="Hasan A.M."/>
            <person name="Jahan S."/>
            <person name="Shafiuddin M."/>
            <person name="Mahmood N."/>
            <person name="Shommy N.S."/>
        </authorList>
    </citation>
    <scope>NUCLEOTIDE SEQUENCE [LARGE SCALE GENOMIC DNA]</scope>
    <source>
        <strain evidence="4">cv. O-4</strain>
    </source>
</reference>
<dbReference type="PANTHER" id="PTHR45708:SF43">
    <property type="entry name" value="CHITINASE"/>
    <property type="match status" value="1"/>
</dbReference>
<proteinExistence type="predicted"/>
<dbReference type="GO" id="GO:0005576">
    <property type="term" value="C:extracellular region"/>
    <property type="evidence" value="ECO:0007669"/>
    <property type="project" value="TreeGrafter"/>
</dbReference>
<dbReference type="AlphaFoldDB" id="A0A1R3H9R8"/>
<dbReference type="STRING" id="93759.A0A1R3H9R8"/>
<dbReference type="PANTHER" id="PTHR45708">
    <property type="entry name" value="ENDOCHITINASE"/>
    <property type="match status" value="1"/>
</dbReference>
<comment type="caution">
    <text evidence="3">The sequence shown here is derived from an EMBL/GenBank/DDBJ whole genome shotgun (WGS) entry which is preliminary data.</text>
</comment>
<gene>
    <name evidence="3" type="ORF">COLO4_30240</name>
</gene>
<dbReference type="EMBL" id="AWUE01020680">
    <property type="protein sequence ID" value="OMO67067.1"/>
    <property type="molecule type" value="Genomic_DNA"/>
</dbReference>
<dbReference type="InterPro" id="IPR050542">
    <property type="entry name" value="Glycosyl_Hydrlase18_Chitinase"/>
</dbReference>
<sequence>MVTMATKTPSIHVFFLISFLLLGLIQFTQATKSGGIAVSWVKTALRVRTLNKTCESGLYKYVNLAFLNKFGSGRIPELNLAGPLPGRKVYLSAAPQCPFPDRYLGDALKTGLFDYIWVQFYNNGHCQYAPSNPKKLLISWNQWTTSFKATKKFLGLPATKEAASTRTGYIPPWELISKILPMIKKSPNYGGIMLWNRYFDSGYSAAIMSRNI</sequence>
<dbReference type="InterPro" id="IPR017853">
    <property type="entry name" value="GH"/>
</dbReference>
<organism evidence="3 4">
    <name type="scientific">Corchorus olitorius</name>
    <dbReference type="NCBI Taxonomy" id="93759"/>
    <lineage>
        <taxon>Eukaryota</taxon>
        <taxon>Viridiplantae</taxon>
        <taxon>Streptophyta</taxon>
        <taxon>Embryophyta</taxon>
        <taxon>Tracheophyta</taxon>
        <taxon>Spermatophyta</taxon>
        <taxon>Magnoliopsida</taxon>
        <taxon>eudicotyledons</taxon>
        <taxon>Gunneridae</taxon>
        <taxon>Pentapetalae</taxon>
        <taxon>rosids</taxon>
        <taxon>malvids</taxon>
        <taxon>Malvales</taxon>
        <taxon>Malvaceae</taxon>
        <taxon>Grewioideae</taxon>
        <taxon>Apeibeae</taxon>
        <taxon>Corchorus</taxon>
    </lineage>
</organism>
<feature type="chain" id="PRO_5013317563" description="GH18 domain-containing protein" evidence="1">
    <location>
        <begin position="31"/>
        <end position="212"/>
    </location>
</feature>
<dbReference type="OrthoDB" id="6020543at2759"/>
<name>A0A1R3H9R8_9ROSI</name>
<evidence type="ECO:0000313" key="3">
    <source>
        <dbReference type="EMBL" id="OMO67067.1"/>
    </source>
</evidence>
<dbReference type="Proteomes" id="UP000187203">
    <property type="component" value="Unassembled WGS sequence"/>
</dbReference>
<feature type="signal peptide" evidence="1">
    <location>
        <begin position="1"/>
        <end position="30"/>
    </location>
</feature>
<dbReference type="GO" id="GO:0005975">
    <property type="term" value="P:carbohydrate metabolic process"/>
    <property type="evidence" value="ECO:0007669"/>
    <property type="project" value="InterPro"/>
</dbReference>
<keyword evidence="1" id="KW-0732">Signal</keyword>
<feature type="domain" description="GH18" evidence="2">
    <location>
        <begin position="1"/>
        <end position="212"/>
    </location>
</feature>
<protein>
    <recommendedName>
        <fullName evidence="2">GH18 domain-containing protein</fullName>
    </recommendedName>
</protein>
<dbReference type="InterPro" id="IPR001223">
    <property type="entry name" value="Glyco_hydro18_cat"/>
</dbReference>
<evidence type="ECO:0000256" key="1">
    <source>
        <dbReference type="SAM" id="SignalP"/>
    </source>
</evidence>
<evidence type="ECO:0000259" key="2">
    <source>
        <dbReference type="PROSITE" id="PS51910"/>
    </source>
</evidence>
<dbReference type="SUPFAM" id="SSF51445">
    <property type="entry name" value="(Trans)glycosidases"/>
    <property type="match status" value="1"/>
</dbReference>
<accession>A0A1R3H9R8</accession>
<dbReference type="Gene3D" id="3.20.20.80">
    <property type="entry name" value="Glycosidases"/>
    <property type="match status" value="1"/>
</dbReference>
<keyword evidence="4" id="KW-1185">Reference proteome</keyword>